<feature type="domain" description="MgtC/SapB/SrpB/YhiD N-terminal" evidence="8">
    <location>
        <begin position="2"/>
        <end position="114"/>
    </location>
</feature>
<dbReference type="InterPro" id="IPR003416">
    <property type="entry name" value="MgtC/SapB/SrpB/YhiD_fam"/>
</dbReference>
<dbReference type="PANTHER" id="PTHR33778">
    <property type="entry name" value="PROTEIN MGTC"/>
    <property type="match status" value="1"/>
</dbReference>
<comment type="similarity">
    <text evidence="2">Belongs to the MgtC/SapB family.</text>
</comment>
<protein>
    <submittedName>
        <fullName evidence="9">MgtC/SapB family protein</fullName>
    </submittedName>
</protein>
<evidence type="ECO:0000256" key="6">
    <source>
        <dbReference type="ARBA" id="ARBA00023136"/>
    </source>
</evidence>
<evidence type="ECO:0000256" key="3">
    <source>
        <dbReference type="ARBA" id="ARBA00022475"/>
    </source>
</evidence>
<accession>A0ABR7NNN6</accession>
<dbReference type="Pfam" id="PF02308">
    <property type="entry name" value="MgtC"/>
    <property type="match status" value="1"/>
</dbReference>
<feature type="transmembrane region" description="Helical" evidence="7">
    <location>
        <begin position="12"/>
        <end position="29"/>
    </location>
</feature>
<evidence type="ECO:0000313" key="9">
    <source>
        <dbReference type="EMBL" id="MBC8577919.1"/>
    </source>
</evidence>
<keyword evidence="3" id="KW-1003">Cell membrane</keyword>
<organism evidence="9 10">
    <name type="scientific">Yanshouia hominis</name>
    <dbReference type="NCBI Taxonomy" id="2763673"/>
    <lineage>
        <taxon>Bacteria</taxon>
        <taxon>Bacillati</taxon>
        <taxon>Bacillota</taxon>
        <taxon>Clostridia</taxon>
        <taxon>Eubacteriales</taxon>
        <taxon>Oscillospiraceae</taxon>
        <taxon>Yanshouia</taxon>
    </lineage>
</organism>
<dbReference type="RefSeq" id="WP_262401234.1">
    <property type="nucleotide sequence ID" value="NZ_JACRTB010000090.1"/>
</dbReference>
<reference evidence="9 10" key="1">
    <citation type="submission" date="2020-08" db="EMBL/GenBank/DDBJ databases">
        <title>Genome public.</title>
        <authorList>
            <person name="Liu C."/>
            <person name="Sun Q."/>
        </authorList>
    </citation>
    <scope>NUCLEOTIDE SEQUENCE [LARGE SCALE GENOMIC DNA]</scope>
    <source>
        <strain evidence="9 10">BX1</strain>
    </source>
</reference>
<keyword evidence="6 7" id="KW-0472">Membrane</keyword>
<dbReference type="EMBL" id="JACRTB010000090">
    <property type="protein sequence ID" value="MBC8577919.1"/>
    <property type="molecule type" value="Genomic_DNA"/>
</dbReference>
<keyword evidence="10" id="KW-1185">Reference proteome</keyword>
<keyword evidence="5 7" id="KW-1133">Transmembrane helix</keyword>
<evidence type="ECO:0000259" key="8">
    <source>
        <dbReference type="Pfam" id="PF02308"/>
    </source>
</evidence>
<evidence type="ECO:0000256" key="4">
    <source>
        <dbReference type="ARBA" id="ARBA00022692"/>
    </source>
</evidence>
<keyword evidence="4 7" id="KW-0812">Transmembrane</keyword>
<dbReference type="Proteomes" id="UP000658131">
    <property type="component" value="Unassembled WGS sequence"/>
</dbReference>
<comment type="caution">
    <text evidence="9">The sequence shown here is derived from an EMBL/GenBank/DDBJ whole genome shotgun (WGS) entry which is preliminary data.</text>
</comment>
<sequence>KKRHAAGLRTHIVVCIGAMSAMLVNQYIITYFNPNSDPARMGAQVISGIGFLGAGTIVITGHQRGQQVKGLTTAAGLWASACMGLAVGVGFYEGAIIMCAFLFLVIVSLNRLDERYLKASSVVRVYLEYSSAVPFSTLLRALRQKGWHMAYVEYLNHENTSGSNEILLDLQRTGRDSDP</sequence>
<evidence type="ECO:0000313" key="10">
    <source>
        <dbReference type="Proteomes" id="UP000658131"/>
    </source>
</evidence>
<dbReference type="InterPro" id="IPR049177">
    <property type="entry name" value="MgtC_SapB_SrpB_YhiD_N"/>
</dbReference>
<evidence type="ECO:0000256" key="2">
    <source>
        <dbReference type="ARBA" id="ARBA00009298"/>
    </source>
</evidence>
<evidence type="ECO:0000256" key="7">
    <source>
        <dbReference type="SAM" id="Phobius"/>
    </source>
</evidence>
<dbReference type="PRINTS" id="PR01837">
    <property type="entry name" value="MGTCSAPBPROT"/>
</dbReference>
<feature type="transmembrane region" description="Helical" evidence="7">
    <location>
        <begin position="41"/>
        <end position="59"/>
    </location>
</feature>
<gene>
    <name evidence="9" type="ORF">H8717_16230</name>
</gene>
<dbReference type="PANTHER" id="PTHR33778:SF1">
    <property type="entry name" value="MAGNESIUM TRANSPORTER YHID-RELATED"/>
    <property type="match status" value="1"/>
</dbReference>
<proteinExistence type="inferred from homology"/>
<feature type="transmembrane region" description="Helical" evidence="7">
    <location>
        <begin position="71"/>
        <end position="89"/>
    </location>
</feature>
<name>A0ABR7NNN6_9FIRM</name>
<feature type="non-terminal residue" evidence="9">
    <location>
        <position position="1"/>
    </location>
</feature>
<evidence type="ECO:0000256" key="1">
    <source>
        <dbReference type="ARBA" id="ARBA00004651"/>
    </source>
</evidence>
<evidence type="ECO:0000256" key="5">
    <source>
        <dbReference type="ARBA" id="ARBA00022989"/>
    </source>
</evidence>
<feature type="non-terminal residue" evidence="9">
    <location>
        <position position="179"/>
    </location>
</feature>
<comment type="subcellular location">
    <subcellularLocation>
        <location evidence="1">Cell membrane</location>
        <topology evidence="1">Multi-pass membrane protein</topology>
    </subcellularLocation>
</comment>